<dbReference type="Pfam" id="PF01966">
    <property type="entry name" value="HD"/>
    <property type="match status" value="1"/>
</dbReference>
<feature type="domain" description="HD" evidence="7">
    <location>
        <begin position="18"/>
        <end position="133"/>
    </location>
</feature>
<dbReference type="EMBL" id="JAKNHQ010000005">
    <property type="protein sequence ID" value="MCG4610336.1"/>
    <property type="molecule type" value="Genomic_DNA"/>
</dbReference>
<protein>
    <recommendedName>
        <fullName evidence="1">bis(5'-nucleosyl)-tetraphosphatase (symmetrical)</fullName>
        <ecNumber evidence="1">3.6.1.41</ecNumber>
    </recommendedName>
</protein>
<keyword evidence="5" id="KW-0408">Iron</keyword>
<evidence type="ECO:0000256" key="2">
    <source>
        <dbReference type="ARBA" id="ARBA00022723"/>
    </source>
</evidence>
<keyword evidence="2" id="KW-0479">Metal-binding</keyword>
<keyword evidence="3" id="KW-0547">Nucleotide-binding</keyword>
<reference evidence="8 9" key="1">
    <citation type="submission" date="2022-01" db="EMBL/GenBank/DDBJ databases">
        <title>Collection of gut derived symbiotic bacterial strains cultured from healthy donors.</title>
        <authorList>
            <person name="Lin H."/>
            <person name="Kohout C."/>
            <person name="Waligurski E."/>
            <person name="Pamer E.G."/>
        </authorList>
    </citation>
    <scope>NUCLEOTIDE SEQUENCE [LARGE SCALE GENOMIC DNA]</scope>
    <source>
        <strain evidence="8 9">DFI.7.58</strain>
    </source>
</reference>
<name>A0ABS9MHY3_9FIRM</name>
<comment type="caution">
    <text evidence="8">The sequence shown here is derived from an EMBL/GenBank/DDBJ whole genome shotgun (WGS) entry which is preliminary data.</text>
</comment>
<evidence type="ECO:0000313" key="8">
    <source>
        <dbReference type="EMBL" id="MCG4610336.1"/>
    </source>
</evidence>
<dbReference type="RefSeq" id="WP_087232866.1">
    <property type="nucleotide sequence ID" value="NZ_JAKNHQ010000005.1"/>
</dbReference>
<dbReference type="NCBIfam" id="TIGR00277">
    <property type="entry name" value="HDIG"/>
    <property type="match status" value="1"/>
</dbReference>
<dbReference type="SUPFAM" id="SSF109604">
    <property type="entry name" value="HD-domain/PDEase-like"/>
    <property type="match status" value="1"/>
</dbReference>
<evidence type="ECO:0000313" key="9">
    <source>
        <dbReference type="Proteomes" id="UP001298681"/>
    </source>
</evidence>
<dbReference type="InterPro" id="IPR006674">
    <property type="entry name" value="HD_domain"/>
</dbReference>
<dbReference type="InterPro" id="IPR006675">
    <property type="entry name" value="HDIG_dom"/>
</dbReference>
<dbReference type="InterPro" id="IPR005249">
    <property type="entry name" value="YqeK"/>
</dbReference>
<dbReference type="Gene3D" id="1.10.3210.10">
    <property type="entry name" value="Hypothetical protein af1432"/>
    <property type="match status" value="1"/>
</dbReference>
<organism evidence="8 9">
    <name type="scientific">Anaeromassilibacillus senegalensis</name>
    <dbReference type="NCBI Taxonomy" id="1673717"/>
    <lineage>
        <taxon>Bacteria</taxon>
        <taxon>Bacillati</taxon>
        <taxon>Bacillota</taxon>
        <taxon>Clostridia</taxon>
        <taxon>Eubacteriales</taxon>
        <taxon>Acutalibacteraceae</taxon>
        <taxon>Anaeromassilibacillus</taxon>
    </lineage>
</organism>
<evidence type="ECO:0000256" key="6">
    <source>
        <dbReference type="ARBA" id="ARBA00049417"/>
    </source>
</evidence>
<proteinExistence type="predicted"/>
<dbReference type="NCBIfam" id="TIGR00488">
    <property type="entry name" value="bis(5'-nucleosyl)-tetraphosphatase (symmetrical) YqeK"/>
    <property type="match status" value="1"/>
</dbReference>
<sequence>MSHKDYKAVIKPFLSEKRYRHSLAVAEEAVHLAKKYGADEEKAYTAGILHDIMKDMPPEEQLKRMTRYDIVLTEVERSGQKLWHAMLGAAYVEQELHIEDQDILNAIRYHTTGRAHMTLLEKVLFVADFTSSDRDYPGVEEIRKAARKSLLAAMLSGMTYTIQDLAERRLAIHPDTIAAYNEAVLEDRAI</sequence>
<dbReference type="Proteomes" id="UP001298681">
    <property type="component" value="Unassembled WGS sequence"/>
</dbReference>
<evidence type="ECO:0000259" key="7">
    <source>
        <dbReference type="PROSITE" id="PS51831"/>
    </source>
</evidence>
<dbReference type="GO" id="GO:0008803">
    <property type="term" value="F:bis(5'-nucleosyl)-tetraphosphatase (symmetrical) activity"/>
    <property type="evidence" value="ECO:0007669"/>
    <property type="project" value="UniProtKB-EC"/>
</dbReference>
<keyword evidence="9" id="KW-1185">Reference proteome</keyword>
<dbReference type="EC" id="3.6.1.41" evidence="1"/>
<comment type="catalytic activity">
    <reaction evidence="6">
        <text>P(1),P(4)-bis(5'-adenosyl) tetraphosphate + H2O = 2 ADP + 2 H(+)</text>
        <dbReference type="Rhea" id="RHEA:24252"/>
        <dbReference type="ChEBI" id="CHEBI:15377"/>
        <dbReference type="ChEBI" id="CHEBI:15378"/>
        <dbReference type="ChEBI" id="CHEBI:58141"/>
        <dbReference type="ChEBI" id="CHEBI:456216"/>
        <dbReference type="EC" id="3.6.1.41"/>
    </reaction>
</comment>
<dbReference type="PROSITE" id="PS51831">
    <property type="entry name" value="HD"/>
    <property type="match status" value="1"/>
</dbReference>
<accession>A0ABS9MHY3</accession>
<evidence type="ECO:0000256" key="4">
    <source>
        <dbReference type="ARBA" id="ARBA00022801"/>
    </source>
</evidence>
<evidence type="ECO:0000256" key="1">
    <source>
        <dbReference type="ARBA" id="ARBA00012506"/>
    </source>
</evidence>
<dbReference type="PANTHER" id="PTHR35795">
    <property type="entry name" value="SLR1885 PROTEIN"/>
    <property type="match status" value="1"/>
</dbReference>
<gene>
    <name evidence="8" type="primary">yqeK</name>
    <name evidence="8" type="ORF">L0P57_05255</name>
</gene>
<keyword evidence="4 8" id="KW-0378">Hydrolase</keyword>
<dbReference type="SMART" id="SM00471">
    <property type="entry name" value="HDc"/>
    <property type="match status" value="1"/>
</dbReference>
<evidence type="ECO:0000256" key="3">
    <source>
        <dbReference type="ARBA" id="ARBA00022741"/>
    </source>
</evidence>
<evidence type="ECO:0000256" key="5">
    <source>
        <dbReference type="ARBA" id="ARBA00023004"/>
    </source>
</evidence>
<dbReference type="CDD" id="cd00077">
    <property type="entry name" value="HDc"/>
    <property type="match status" value="1"/>
</dbReference>
<dbReference type="InterPro" id="IPR003607">
    <property type="entry name" value="HD/PDEase_dom"/>
</dbReference>
<dbReference type="PANTHER" id="PTHR35795:SF1">
    <property type="entry name" value="BIS(5'-NUCLEOSYL)-TETRAPHOSPHATASE, SYMMETRICAL"/>
    <property type="match status" value="1"/>
</dbReference>
<dbReference type="InterPro" id="IPR051094">
    <property type="entry name" value="Diverse_Catalytic_Enzymes"/>
</dbReference>